<dbReference type="Proteomes" id="UP000037035">
    <property type="component" value="Unassembled WGS sequence"/>
</dbReference>
<evidence type="ECO:0000313" key="1">
    <source>
        <dbReference type="EMBL" id="KNZ52079.1"/>
    </source>
</evidence>
<organism evidence="1 2">
    <name type="scientific">Puccinia sorghi</name>
    <dbReference type="NCBI Taxonomy" id="27349"/>
    <lineage>
        <taxon>Eukaryota</taxon>
        <taxon>Fungi</taxon>
        <taxon>Dikarya</taxon>
        <taxon>Basidiomycota</taxon>
        <taxon>Pucciniomycotina</taxon>
        <taxon>Pucciniomycetes</taxon>
        <taxon>Pucciniales</taxon>
        <taxon>Pucciniaceae</taxon>
        <taxon>Puccinia</taxon>
    </lineage>
</organism>
<gene>
    <name evidence="1" type="ORF">VP01_36g3</name>
</gene>
<protein>
    <submittedName>
        <fullName evidence="1">Uncharacterized protein</fullName>
    </submittedName>
</protein>
<reference evidence="1 2" key="1">
    <citation type="submission" date="2015-08" db="EMBL/GenBank/DDBJ databases">
        <title>Next Generation Sequencing and Analysis of the Genome of Puccinia sorghi L Schw, the Causal Agent of Maize Common Rust.</title>
        <authorList>
            <person name="Rochi L."/>
            <person name="Burguener G."/>
            <person name="Darino M."/>
            <person name="Turjanski A."/>
            <person name="Kreff E."/>
            <person name="Dieguez M.J."/>
            <person name="Sacco F."/>
        </authorList>
    </citation>
    <scope>NUCLEOTIDE SEQUENCE [LARGE SCALE GENOMIC DNA]</scope>
    <source>
        <strain evidence="1 2">RO10H11247</strain>
    </source>
</reference>
<dbReference type="AlphaFoldDB" id="A0A0L6UUA7"/>
<dbReference type="EMBL" id="LAVV01008724">
    <property type="protein sequence ID" value="KNZ52079.1"/>
    <property type="molecule type" value="Genomic_DNA"/>
</dbReference>
<evidence type="ECO:0000313" key="2">
    <source>
        <dbReference type="Proteomes" id="UP000037035"/>
    </source>
</evidence>
<proteinExistence type="predicted"/>
<sequence length="401" mass="43957">MPSAAATAETRSFCLNYISSTPRAMCRSLSILLMAKQPGSIPLLQISLPCLFFVPFNLPHLFPACHQHPTLQTAHTFLENFPSVVLALHLLKTSWPPLTKSSGATTLHHPISLRKTTTAPIVLEPDIGAQTAPSYDTTNFCHHPDQVLPAAAEGSILDSGATNHVSGSLSYHPPHVSSIPTIQTAHEQYLPLHQPPISPTKPPPLQIITQTFLLNSYLVPKLLTQLLSKIQNHFAGAGGYISALSFLNGILFVMRLNNLSHFCKAKVVVVIWLHANDRIVFSNSNTHFPLLCCNMESSHRVKLFENPDKIVGIKLDQSPGQIQISQHLLIDQVISKHNQEFHIPHIDTCTPLLNCDQITSSMIPAFKPGPMPVGHHSTSTFCTKLFGSPIAWGSCCQQNCC</sequence>
<dbReference type="VEuPathDB" id="FungiDB:VP01_36g3"/>
<accession>A0A0L6UUA7</accession>
<comment type="caution">
    <text evidence="1">The sequence shown here is derived from an EMBL/GenBank/DDBJ whole genome shotgun (WGS) entry which is preliminary data.</text>
</comment>
<keyword evidence="2" id="KW-1185">Reference proteome</keyword>
<name>A0A0L6UUA7_9BASI</name>